<sequence>MNTESFLQYKRSPVFVWTDALPNDDDSILYNLYGQIAYFRGQIFSMIPIGGNDTCVIDTNDDAYRGFRRMAAYSQGLVSRASGSDLTEMHPGIAMAIRNAVHLATNDLIDQCGYAPTYQTFFVDETLAIFHVYATGTNLTVVVNGPSRRPIQPSGSWNFGNTYIQRYDNADKGNYLVTVQSVANPPGPCAYRVIGNANTNAFIATANSLNTDMNTPYGFNPIYKVDNYMVAHINNFPVSYDQMSGLMAEMTVWTNESPNRTRTMVYASNGRYRDSCDYHFQFGSWKCPIPNMMFYAQIYVEDGTGYIMSRVVTGFCVTAQHCFGDNCAGCQNGGVTNPADNTTCLCPPGYTGTNCGNIICQNGGTPNVYDCLCTDSWTGLFCEISKCITRDYDTPFTPNGKSLAVLVHNSLSTRGMIAKMSSNIAQTLQVKVVQN</sequence>
<accession>A0A914D8C5</accession>
<reference evidence="4" key="1">
    <citation type="submission" date="2022-11" db="UniProtKB">
        <authorList>
            <consortium name="WormBaseParasite"/>
        </authorList>
    </citation>
    <scope>IDENTIFICATION</scope>
</reference>
<dbReference type="PANTHER" id="PTHR47324">
    <property type="entry name" value="PROTEIN IRG-7-RELATED"/>
    <property type="match status" value="1"/>
</dbReference>
<evidence type="ECO:0000313" key="3">
    <source>
        <dbReference type="Proteomes" id="UP000887540"/>
    </source>
</evidence>
<dbReference type="InterPro" id="IPR000742">
    <property type="entry name" value="EGF"/>
</dbReference>
<proteinExistence type="predicted"/>
<comment type="caution">
    <text evidence="1">Lacks conserved residue(s) required for the propagation of feature annotation.</text>
</comment>
<evidence type="ECO:0000256" key="1">
    <source>
        <dbReference type="PROSITE-ProRule" id="PRU00076"/>
    </source>
</evidence>
<evidence type="ECO:0000259" key="2">
    <source>
        <dbReference type="PROSITE" id="PS50026"/>
    </source>
</evidence>
<protein>
    <submittedName>
        <fullName evidence="4">EGF-like domain-containing protein</fullName>
    </submittedName>
</protein>
<organism evidence="3 4">
    <name type="scientific">Acrobeloides nanus</name>
    <dbReference type="NCBI Taxonomy" id="290746"/>
    <lineage>
        <taxon>Eukaryota</taxon>
        <taxon>Metazoa</taxon>
        <taxon>Ecdysozoa</taxon>
        <taxon>Nematoda</taxon>
        <taxon>Chromadorea</taxon>
        <taxon>Rhabditida</taxon>
        <taxon>Tylenchina</taxon>
        <taxon>Cephalobomorpha</taxon>
        <taxon>Cephaloboidea</taxon>
        <taxon>Cephalobidae</taxon>
        <taxon>Acrobeloides</taxon>
    </lineage>
</organism>
<keyword evidence="1" id="KW-1015">Disulfide bond</keyword>
<dbReference type="AlphaFoldDB" id="A0A914D8C5"/>
<dbReference type="PROSITE" id="PS50026">
    <property type="entry name" value="EGF_3"/>
    <property type="match status" value="1"/>
</dbReference>
<name>A0A914D8C5_9BILA</name>
<dbReference type="Proteomes" id="UP000887540">
    <property type="component" value="Unplaced"/>
</dbReference>
<dbReference type="WBParaSite" id="ACRNAN_scaffold20761.g25553.t1">
    <property type="protein sequence ID" value="ACRNAN_scaffold20761.g25553.t1"/>
    <property type="gene ID" value="ACRNAN_scaffold20761.g25553"/>
</dbReference>
<dbReference type="PROSITE" id="PS01186">
    <property type="entry name" value="EGF_2"/>
    <property type="match status" value="1"/>
</dbReference>
<evidence type="ECO:0000313" key="4">
    <source>
        <dbReference type="WBParaSite" id="ACRNAN_scaffold20761.g25553.t1"/>
    </source>
</evidence>
<keyword evidence="3" id="KW-1185">Reference proteome</keyword>
<dbReference type="PROSITE" id="PS00022">
    <property type="entry name" value="EGF_1"/>
    <property type="match status" value="1"/>
</dbReference>
<dbReference type="CDD" id="cd00054">
    <property type="entry name" value="EGF_CA"/>
    <property type="match status" value="1"/>
</dbReference>
<dbReference type="InterPro" id="IPR053295">
    <property type="entry name" value="Innate_immunity_reg"/>
</dbReference>
<feature type="disulfide bond" evidence="1">
    <location>
        <begin position="346"/>
        <end position="355"/>
    </location>
</feature>
<dbReference type="Gene3D" id="2.10.25.10">
    <property type="entry name" value="Laminin"/>
    <property type="match status" value="1"/>
</dbReference>
<feature type="domain" description="EGF-like" evidence="2">
    <location>
        <begin position="323"/>
        <end position="356"/>
    </location>
</feature>
<keyword evidence="1" id="KW-0245">EGF-like domain</keyword>